<dbReference type="InterPro" id="IPR001099">
    <property type="entry name" value="Chalcone/stilbene_synt_N"/>
</dbReference>
<gene>
    <name evidence="5" type="ORF">GCM10009416_20820</name>
</gene>
<dbReference type="Gene3D" id="3.40.47.10">
    <property type="match status" value="2"/>
</dbReference>
<dbReference type="PANTHER" id="PTHR11877:SF46">
    <property type="entry name" value="TYPE III POLYKETIDE SYNTHASE A"/>
    <property type="match status" value="1"/>
</dbReference>
<name>A0ABP3Q3G7_9PROT</name>
<evidence type="ECO:0000256" key="2">
    <source>
        <dbReference type="ARBA" id="ARBA00022679"/>
    </source>
</evidence>
<proteinExistence type="inferred from homology"/>
<dbReference type="Pfam" id="PF02797">
    <property type="entry name" value="Chal_sti_synt_C"/>
    <property type="match status" value="1"/>
</dbReference>
<dbReference type="PANTHER" id="PTHR11877">
    <property type="entry name" value="HYDROXYMETHYLGLUTARYL-COA SYNTHASE"/>
    <property type="match status" value="1"/>
</dbReference>
<dbReference type="InterPro" id="IPR012328">
    <property type="entry name" value="Chalcone/stilbene_synt_C"/>
</dbReference>
<feature type="domain" description="Chalcone/stilbene synthase N-terminal" evidence="3">
    <location>
        <begin position="35"/>
        <end position="214"/>
    </location>
</feature>
<feature type="domain" description="Chalcone/stilbene synthase C-terminal" evidence="4">
    <location>
        <begin position="226"/>
        <end position="354"/>
    </location>
</feature>
<reference evidence="6" key="1">
    <citation type="journal article" date="2019" name="Int. J. Syst. Evol. Microbiol.">
        <title>The Global Catalogue of Microorganisms (GCM) 10K type strain sequencing project: providing services to taxonomists for standard genome sequencing and annotation.</title>
        <authorList>
            <consortium name="The Broad Institute Genomics Platform"/>
            <consortium name="The Broad Institute Genome Sequencing Center for Infectious Disease"/>
            <person name="Wu L."/>
            <person name="Ma J."/>
        </authorList>
    </citation>
    <scope>NUCLEOTIDE SEQUENCE [LARGE SCALE GENOMIC DNA]</scope>
    <source>
        <strain evidence="6">JCM 9933</strain>
    </source>
</reference>
<dbReference type="Pfam" id="PF00195">
    <property type="entry name" value="Chal_sti_synt_N"/>
    <property type="match status" value="1"/>
</dbReference>
<keyword evidence="6" id="KW-1185">Reference proteome</keyword>
<accession>A0ABP3Q3G7</accession>
<protein>
    <submittedName>
        <fullName evidence="5">Type III polyketide synthase</fullName>
    </submittedName>
</protein>
<evidence type="ECO:0000259" key="3">
    <source>
        <dbReference type="Pfam" id="PF00195"/>
    </source>
</evidence>
<evidence type="ECO:0000313" key="5">
    <source>
        <dbReference type="EMBL" id="GAA0582228.1"/>
    </source>
</evidence>
<keyword evidence="2" id="KW-0808">Transferase</keyword>
<evidence type="ECO:0000256" key="1">
    <source>
        <dbReference type="ARBA" id="ARBA00005531"/>
    </source>
</evidence>
<dbReference type="SUPFAM" id="SSF53901">
    <property type="entry name" value="Thiolase-like"/>
    <property type="match status" value="1"/>
</dbReference>
<dbReference type="Proteomes" id="UP001501588">
    <property type="component" value="Unassembled WGS sequence"/>
</dbReference>
<evidence type="ECO:0000313" key="6">
    <source>
        <dbReference type="Proteomes" id="UP001501588"/>
    </source>
</evidence>
<evidence type="ECO:0000259" key="4">
    <source>
        <dbReference type="Pfam" id="PF02797"/>
    </source>
</evidence>
<dbReference type="EMBL" id="BAAAFZ010000025">
    <property type="protein sequence ID" value="GAA0582228.1"/>
    <property type="molecule type" value="Genomic_DNA"/>
</dbReference>
<comment type="caution">
    <text evidence="5">The sequence shown here is derived from an EMBL/GenBank/DDBJ whole genome shotgun (WGS) entry which is preliminary data.</text>
</comment>
<sequence length="357" mass="38532">MWRRVTVPHINRIATAVPRHEVHGAFQRFAARLIDDDRTRSAFGRLALKSQIDARFSVLEPDPDEYRTMDGFYELEGRFPSTGARMARFEADAPALAEAACDALGLEGEGPRITHLILATCTGFAAPGLDHWLIRRYGIPGHVERTIVGFMGCQAAINALKLARQAVRSDPSARVLVVNLELCSLHLQPASDLDQLMCFLLFADGCSAALVTAEAEGLRMDGFRAALVPEAREHITWRIGDAGFDMTLSGLVPLTLARALPDHAEAILDGAAPSDISLWAVHPGGRSVLDAVENGLSLPDGLLEDSRAVLREHGNMSSATVMFVLRRMMAGAVPGQRGCAIAFGPGLSAETMRFTAV</sequence>
<comment type="similarity">
    <text evidence="1">Belongs to the thiolase-like superfamily. Chalcone/stilbene synthases family.</text>
</comment>
<dbReference type="InterPro" id="IPR011141">
    <property type="entry name" value="Polyketide_synthase_type-III"/>
</dbReference>
<dbReference type="PIRSF" id="PIRSF000451">
    <property type="entry name" value="PKS_III"/>
    <property type="match status" value="1"/>
</dbReference>
<organism evidence="5 6">
    <name type="scientific">Craurococcus roseus</name>
    <dbReference type="NCBI Taxonomy" id="77585"/>
    <lineage>
        <taxon>Bacteria</taxon>
        <taxon>Pseudomonadati</taxon>
        <taxon>Pseudomonadota</taxon>
        <taxon>Alphaproteobacteria</taxon>
        <taxon>Acetobacterales</taxon>
        <taxon>Acetobacteraceae</taxon>
        <taxon>Craurococcus</taxon>
    </lineage>
</organism>
<dbReference type="CDD" id="cd00831">
    <property type="entry name" value="CHS_like"/>
    <property type="match status" value="1"/>
</dbReference>
<dbReference type="InterPro" id="IPR016039">
    <property type="entry name" value="Thiolase-like"/>
</dbReference>